<feature type="domain" description="DUF6708" evidence="2">
    <location>
        <begin position="108"/>
        <end position="268"/>
    </location>
</feature>
<evidence type="ECO:0000313" key="4">
    <source>
        <dbReference type="Proteomes" id="UP000507140"/>
    </source>
</evidence>
<accession>A0ABM8L5T7</accession>
<name>A0ABM8L5T7_9BURK</name>
<keyword evidence="1" id="KW-0472">Membrane</keyword>
<feature type="transmembrane region" description="Helical" evidence="1">
    <location>
        <begin position="92"/>
        <end position="114"/>
    </location>
</feature>
<protein>
    <recommendedName>
        <fullName evidence="2">DUF6708 domain-containing protein</fullName>
    </recommendedName>
</protein>
<keyword evidence="1" id="KW-1133">Transmembrane helix</keyword>
<dbReference type="Pfam" id="PF20455">
    <property type="entry name" value="DUF6708"/>
    <property type="match status" value="1"/>
</dbReference>
<feature type="transmembrane region" description="Helical" evidence="1">
    <location>
        <begin position="55"/>
        <end position="72"/>
    </location>
</feature>
<organism evidence="3 4">
    <name type="scientific">Achromobacter mucicolens</name>
    <dbReference type="NCBI Taxonomy" id="1389922"/>
    <lineage>
        <taxon>Bacteria</taxon>
        <taxon>Pseudomonadati</taxon>
        <taxon>Pseudomonadota</taxon>
        <taxon>Betaproteobacteria</taxon>
        <taxon>Burkholderiales</taxon>
        <taxon>Alcaligenaceae</taxon>
        <taxon>Achromobacter</taxon>
    </lineage>
</organism>
<keyword evidence="4" id="KW-1185">Reference proteome</keyword>
<evidence type="ECO:0000313" key="3">
    <source>
        <dbReference type="EMBL" id="CAB3814384.1"/>
    </source>
</evidence>
<proteinExistence type="predicted"/>
<dbReference type="RefSeq" id="WP_227741325.1">
    <property type="nucleotide sequence ID" value="NZ_CADIKQ010000014.1"/>
</dbReference>
<keyword evidence="1" id="KW-0812">Transmembrane</keyword>
<dbReference type="EMBL" id="CADIKR010000001">
    <property type="protein sequence ID" value="CAB3814384.1"/>
    <property type="molecule type" value="Genomic_DNA"/>
</dbReference>
<comment type="caution">
    <text evidence="3">The sequence shown here is derived from an EMBL/GenBank/DDBJ whole genome shotgun (WGS) entry which is preliminary data.</text>
</comment>
<gene>
    <name evidence="3" type="ORF">LMG3415_00002</name>
</gene>
<evidence type="ECO:0000259" key="2">
    <source>
        <dbReference type="Pfam" id="PF20455"/>
    </source>
</evidence>
<evidence type="ECO:0000256" key="1">
    <source>
        <dbReference type="SAM" id="Phobius"/>
    </source>
</evidence>
<dbReference type="Proteomes" id="UP000507140">
    <property type="component" value="Unassembled WGS sequence"/>
</dbReference>
<dbReference type="InterPro" id="IPR046554">
    <property type="entry name" value="DUF6708"/>
</dbReference>
<reference evidence="3 4" key="1">
    <citation type="submission" date="2020-04" db="EMBL/GenBank/DDBJ databases">
        <authorList>
            <person name="De Canck E."/>
        </authorList>
    </citation>
    <scope>NUCLEOTIDE SEQUENCE [LARGE SCALE GENOMIC DNA]</scope>
    <source>
        <strain evidence="3 4">LMG 3415</strain>
    </source>
</reference>
<sequence length="268" mass="30088">MAKPQLNPPCVGWQRDLPGPNSPPIEQPLLLWQAPTHMDETYVEFARNTSSIRGVCFYFLLLIAWTILYHVGFAAKDIYATTARATSVTLEVAGILLLVVGTILIGGWTAFVVYRAEVSPPRDLPLRFNRLRRKAYVYEFHSVWWNPFERGYVTTASYDWDDLRAEKWKVRGATPGGGLIIKEGVSIAVVKPGTNDVVARFQLNTDAANTSNFWAYVCAYMQNGIKGLDPDRAEPRDANDVAPYNIALRLAPRVQWPADMDLESRTAP</sequence>